<keyword evidence="2" id="KW-1185">Reference proteome</keyword>
<organism evidence="1 2">
    <name type="scientific">Filobasidium floriforme</name>
    <dbReference type="NCBI Taxonomy" id="5210"/>
    <lineage>
        <taxon>Eukaryota</taxon>
        <taxon>Fungi</taxon>
        <taxon>Dikarya</taxon>
        <taxon>Basidiomycota</taxon>
        <taxon>Agaricomycotina</taxon>
        <taxon>Tremellomycetes</taxon>
        <taxon>Filobasidiales</taxon>
        <taxon>Filobasidiaceae</taxon>
        <taxon>Filobasidium</taxon>
    </lineage>
</organism>
<evidence type="ECO:0000313" key="2">
    <source>
        <dbReference type="Proteomes" id="UP000812966"/>
    </source>
</evidence>
<dbReference type="SUPFAM" id="SSF51197">
    <property type="entry name" value="Clavaminate synthase-like"/>
    <property type="match status" value="1"/>
</dbReference>
<sequence length="348" mass="39854">MDHQPLTPEQIEHFVQHGWLKIPNAIDKKYLELWMSNLWTRLGWDKDAKSTWTDEYVKMPRHREVPVEELSPKAWQAACELVGGEDKIDPIRERYHGDQMICNFGTEHWTKNDFTPQQATGWHHDNDWYRQFLDSSGNAITVIHCFTDIPPRGGGTYLCEDGLANICQTLLDHPEGFEPPLDLYSHIPNCKKFVTVEAKAGDVFLLHGLLPHTNSKNHLRYARVIANPHINMVEPFNLNRVDGAYTPCEKVILRALGRESIPEYRPIRERQAYFPRTATFKRARIDAELERMIAAAAAEGLGRDSVDSIYLKGEEAIREHERRAGYDLAHGPGGIAHTIDDTERVTAE</sequence>
<accession>A0A8K0JHJ0</accession>
<name>A0A8K0JHJ0_9TREE</name>
<dbReference type="EMBL" id="JABELV010000119">
    <property type="protein sequence ID" value="KAG7530408.1"/>
    <property type="molecule type" value="Genomic_DNA"/>
</dbReference>
<proteinExistence type="predicted"/>
<dbReference type="InterPro" id="IPR008775">
    <property type="entry name" value="Phytyl_CoA_dOase-like"/>
</dbReference>
<dbReference type="OrthoDB" id="4664297at2759"/>
<dbReference type="Gene3D" id="2.60.120.620">
    <property type="entry name" value="q2cbj1_9rhob like domain"/>
    <property type="match status" value="1"/>
</dbReference>
<reference evidence="1" key="1">
    <citation type="submission" date="2020-04" db="EMBL/GenBank/DDBJ databases">
        <title>Analysis of mating type loci in Filobasidium floriforme.</title>
        <authorList>
            <person name="Nowrousian M."/>
        </authorList>
    </citation>
    <scope>NUCLEOTIDE SEQUENCE</scope>
    <source>
        <strain evidence="1">CBS 6242</strain>
    </source>
</reference>
<dbReference type="AlphaFoldDB" id="A0A8K0JHJ0"/>
<dbReference type="Pfam" id="PF05721">
    <property type="entry name" value="PhyH"/>
    <property type="match status" value="1"/>
</dbReference>
<evidence type="ECO:0008006" key="3">
    <source>
        <dbReference type="Google" id="ProtNLM"/>
    </source>
</evidence>
<evidence type="ECO:0000313" key="1">
    <source>
        <dbReference type="EMBL" id="KAG7530408.1"/>
    </source>
</evidence>
<dbReference type="Proteomes" id="UP000812966">
    <property type="component" value="Unassembled WGS sequence"/>
</dbReference>
<protein>
    <recommendedName>
        <fullName evidence="3">Phytanoyl-CoA dioxygenase</fullName>
    </recommendedName>
</protein>
<gene>
    <name evidence="1" type="ORF">FFLO_05071</name>
</gene>
<comment type="caution">
    <text evidence="1">The sequence shown here is derived from an EMBL/GenBank/DDBJ whole genome shotgun (WGS) entry which is preliminary data.</text>
</comment>